<comment type="caution">
    <text evidence="1">The sequence shown here is derived from an EMBL/GenBank/DDBJ whole genome shotgun (WGS) entry which is preliminary data.</text>
</comment>
<protein>
    <submittedName>
        <fullName evidence="1">Uncharacterized protein</fullName>
    </submittedName>
</protein>
<dbReference type="EMBL" id="JAWDGP010006275">
    <property type="protein sequence ID" value="KAK3744130.1"/>
    <property type="molecule type" value="Genomic_DNA"/>
</dbReference>
<proteinExistence type="predicted"/>
<dbReference type="AlphaFoldDB" id="A0AAE0YHF4"/>
<evidence type="ECO:0000313" key="1">
    <source>
        <dbReference type="EMBL" id="KAK3744130.1"/>
    </source>
</evidence>
<reference evidence="1" key="1">
    <citation type="journal article" date="2023" name="G3 (Bethesda)">
        <title>A reference genome for the long-term kleptoplast-retaining sea slug Elysia crispata morphotype clarki.</title>
        <authorList>
            <person name="Eastman K.E."/>
            <person name="Pendleton A.L."/>
            <person name="Shaikh M.A."/>
            <person name="Suttiyut T."/>
            <person name="Ogas R."/>
            <person name="Tomko P."/>
            <person name="Gavelis G."/>
            <person name="Widhalm J.R."/>
            <person name="Wisecaver J.H."/>
        </authorList>
    </citation>
    <scope>NUCLEOTIDE SEQUENCE</scope>
    <source>
        <strain evidence="1">ECLA1</strain>
    </source>
</reference>
<dbReference type="Proteomes" id="UP001283361">
    <property type="component" value="Unassembled WGS sequence"/>
</dbReference>
<organism evidence="1 2">
    <name type="scientific">Elysia crispata</name>
    <name type="common">lettuce slug</name>
    <dbReference type="NCBI Taxonomy" id="231223"/>
    <lineage>
        <taxon>Eukaryota</taxon>
        <taxon>Metazoa</taxon>
        <taxon>Spiralia</taxon>
        <taxon>Lophotrochozoa</taxon>
        <taxon>Mollusca</taxon>
        <taxon>Gastropoda</taxon>
        <taxon>Heterobranchia</taxon>
        <taxon>Euthyneura</taxon>
        <taxon>Panpulmonata</taxon>
        <taxon>Sacoglossa</taxon>
        <taxon>Placobranchoidea</taxon>
        <taxon>Plakobranchidae</taxon>
        <taxon>Elysia</taxon>
    </lineage>
</organism>
<evidence type="ECO:0000313" key="2">
    <source>
        <dbReference type="Proteomes" id="UP001283361"/>
    </source>
</evidence>
<accession>A0AAE0YHF4</accession>
<gene>
    <name evidence="1" type="ORF">RRG08_064387</name>
</gene>
<keyword evidence="2" id="KW-1185">Reference proteome</keyword>
<name>A0AAE0YHF4_9GAST</name>
<sequence length="122" mass="14164">MRREDTHLDLAKSCIELSLLDAIAKVKTSMSIGNFRPSKDKARLLYVWHSLRPEIDSTHRQPYVTVMKFSKSFEDHTWHRPNTERHINWFVRIPLGLPQGIKGLRHSHFLMGVCVPCVKCVA</sequence>